<gene>
    <name evidence="1" type="ORF">FGIG_10804</name>
</gene>
<dbReference type="InterPro" id="IPR049813">
    <property type="entry name" value="Elp-1-like_TD"/>
</dbReference>
<evidence type="ECO:0000313" key="1">
    <source>
        <dbReference type="EMBL" id="TPP60696.1"/>
    </source>
</evidence>
<dbReference type="EMBL" id="SUNJ01009096">
    <property type="protein sequence ID" value="TPP60696.1"/>
    <property type="molecule type" value="Genomic_DNA"/>
</dbReference>
<protein>
    <submittedName>
        <fullName evidence="1">Echinoderm microtubule-associated protein 1</fullName>
    </submittedName>
</protein>
<comment type="caution">
    <text evidence="1">The sequence shown here is derived from an EMBL/GenBank/DDBJ whole genome shotgun (WGS) entry which is preliminary data.</text>
</comment>
<accession>A0A504YK08</accession>
<dbReference type="STRING" id="46835.A0A504YK08"/>
<dbReference type="AlphaFoldDB" id="A0A504YK08"/>
<proteinExistence type="predicted"/>
<dbReference type="CDD" id="cd21931">
    <property type="entry name" value="TD_EMAP-like"/>
    <property type="match status" value="1"/>
</dbReference>
<dbReference type="OrthoDB" id="6269842at2759"/>
<sequence>MNSADLMKLEEAGLLDRVADLEKRSAEQTNELACLRSSMADCLRRISLLESSKGTALCQIRQSNMITHKRVSHSTDSSTFGFRRFYPI</sequence>
<keyword evidence="2" id="KW-1185">Reference proteome</keyword>
<reference evidence="1 2" key="1">
    <citation type="submission" date="2019-04" db="EMBL/GenBank/DDBJ databases">
        <title>Annotation for the trematode Fasciola gigantica.</title>
        <authorList>
            <person name="Choi Y.-J."/>
        </authorList>
    </citation>
    <scope>NUCLEOTIDE SEQUENCE [LARGE SCALE GENOMIC DNA]</scope>
    <source>
        <strain evidence="1">Uganda_cow_1</strain>
    </source>
</reference>
<evidence type="ECO:0000313" key="2">
    <source>
        <dbReference type="Proteomes" id="UP000316759"/>
    </source>
</evidence>
<dbReference type="Proteomes" id="UP000316759">
    <property type="component" value="Unassembled WGS sequence"/>
</dbReference>
<name>A0A504YK08_FASGI</name>
<organism evidence="1 2">
    <name type="scientific">Fasciola gigantica</name>
    <name type="common">Giant liver fluke</name>
    <dbReference type="NCBI Taxonomy" id="46835"/>
    <lineage>
        <taxon>Eukaryota</taxon>
        <taxon>Metazoa</taxon>
        <taxon>Spiralia</taxon>
        <taxon>Lophotrochozoa</taxon>
        <taxon>Platyhelminthes</taxon>
        <taxon>Trematoda</taxon>
        <taxon>Digenea</taxon>
        <taxon>Plagiorchiida</taxon>
        <taxon>Echinostomata</taxon>
        <taxon>Echinostomatoidea</taxon>
        <taxon>Fasciolidae</taxon>
        <taxon>Fasciola</taxon>
    </lineage>
</organism>